<feature type="domain" description="UPF0029" evidence="3">
    <location>
        <begin position="146"/>
        <end position="201"/>
    </location>
</feature>
<dbReference type="OrthoDB" id="9813771at2"/>
<dbReference type="GO" id="GO:0005737">
    <property type="term" value="C:cytoplasm"/>
    <property type="evidence" value="ECO:0007669"/>
    <property type="project" value="TreeGrafter"/>
</dbReference>
<dbReference type="InterPro" id="IPR023582">
    <property type="entry name" value="Impact"/>
</dbReference>
<evidence type="ECO:0000256" key="1">
    <source>
        <dbReference type="ARBA" id="ARBA00007665"/>
    </source>
</evidence>
<dbReference type="AlphaFoldDB" id="A0A9X5BI89"/>
<gene>
    <name evidence="4" type="ORF">D5281_18110</name>
</gene>
<organism evidence="4 5">
    <name type="scientific">Parablautia muri</name>
    <dbReference type="NCBI Taxonomy" id="2320879"/>
    <lineage>
        <taxon>Bacteria</taxon>
        <taxon>Bacillati</taxon>
        <taxon>Bacillota</taxon>
        <taxon>Clostridia</taxon>
        <taxon>Lachnospirales</taxon>
        <taxon>Lachnospiraceae</taxon>
        <taxon>Parablautia</taxon>
    </lineage>
</organism>
<protein>
    <submittedName>
        <fullName evidence="4">YigZ family protein</fullName>
    </submittedName>
</protein>
<dbReference type="Pfam" id="PF01205">
    <property type="entry name" value="Impact_N"/>
    <property type="match status" value="1"/>
</dbReference>
<evidence type="ECO:0000259" key="2">
    <source>
        <dbReference type="Pfam" id="PF01205"/>
    </source>
</evidence>
<comment type="caution">
    <text evidence="4">The sequence shown here is derived from an EMBL/GenBank/DDBJ whole genome shotgun (WGS) entry which is preliminary data.</text>
</comment>
<dbReference type="PANTHER" id="PTHR16301">
    <property type="entry name" value="IMPACT-RELATED"/>
    <property type="match status" value="1"/>
</dbReference>
<dbReference type="InterPro" id="IPR035647">
    <property type="entry name" value="EFG_III/V"/>
</dbReference>
<dbReference type="InterPro" id="IPR020569">
    <property type="entry name" value="UPF0029_Impact_CS"/>
</dbReference>
<dbReference type="InterPro" id="IPR001498">
    <property type="entry name" value="Impact_N"/>
</dbReference>
<proteinExistence type="inferred from homology"/>
<feature type="domain" description="Impact N-terminal" evidence="2">
    <location>
        <begin position="25"/>
        <end position="128"/>
    </location>
</feature>
<dbReference type="EMBL" id="QZDT01000039">
    <property type="protein sequence ID" value="NBJ94445.1"/>
    <property type="molecule type" value="Genomic_DNA"/>
</dbReference>
<sequence length="215" mass="23782">MAEEKKEFPPYKVVYDQGTGEYEEKKSRFIASVAPVSTEQEALDFIDSVRKKYYNARHNCTAFIIGRNRELTRCSDDGEPSGTAGKPILEVLLGADVTNVAVVVTRYFGGTLLGTGGLVRAYTIAAQRGLDDAGIATMRYGIEMTISIDYTDVGRVQYLLGSRQVTIADSRYTDRVAFDIRIPAEQEQALRKALTESTSARAGIRETGEGYYMDM</sequence>
<name>A0A9X5BI89_9FIRM</name>
<dbReference type="SUPFAM" id="SSF54211">
    <property type="entry name" value="Ribosomal protein S5 domain 2-like"/>
    <property type="match status" value="1"/>
</dbReference>
<reference evidence="4" key="1">
    <citation type="submission" date="2018-09" db="EMBL/GenBank/DDBJ databases">
        <title>Murine metabolic-syndrome-specific gut microbial biobank.</title>
        <authorList>
            <person name="Liu C."/>
        </authorList>
    </citation>
    <scope>NUCLEOTIDE SEQUENCE</scope>
    <source>
        <strain evidence="4">D42-62</strain>
    </source>
</reference>
<dbReference type="InterPro" id="IPR036956">
    <property type="entry name" value="Impact_N_sf"/>
</dbReference>
<dbReference type="Proteomes" id="UP001154420">
    <property type="component" value="Unassembled WGS sequence"/>
</dbReference>
<dbReference type="InterPro" id="IPR020568">
    <property type="entry name" value="Ribosomal_Su5_D2-typ_SF"/>
</dbReference>
<dbReference type="InterPro" id="IPR015796">
    <property type="entry name" value="Impact_YigZ-like"/>
</dbReference>
<evidence type="ECO:0000313" key="5">
    <source>
        <dbReference type="Proteomes" id="UP001154420"/>
    </source>
</evidence>
<evidence type="ECO:0000313" key="4">
    <source>
        <dbReference type="EMBL" id="NBJ94445.1"/>
    </source>
</evidence>
<dbReference type="GO" id="GO:0006446">
    <property type="term" value="P:regulation of translational initiation"/>
    <property type="evidence" value="ECO:0007669"/>
    <property type="project" value="TreeGrafter"/>
</dbReference>
<keyword evidence="5" id="KW-1185">Reference proteome</keyword>
<dbReference type="Pfam" id="PF09186">
    <property type="entry name" value="DUF1949"/>
    <property type="match status" value="1"/>
</dbReference>
<dbReference type="PROSITE" id="PS00910">
    <property type="entry name" value="UPF0029"/>
    <property type="match status" value="1"/>
</dbReference>
<comment type="similarity">
    <text evidence="1">Belongs to the IMPACT family.</text>
</comment>
<accession>A0A9X5BI89</accession>
<dbReference type="SUPFAM" id="SSF54980">
    <property type="entry name" value="EF-G C-terminal domain-like"/>
    <property type="match status" value="1"/>
</dbReference>
<dbReference type="PANTHER" id="PTHR16301:SF20">
    <property type="entry name" value="IMPACT FAMILY MEMBER YIGZ"/>
    <property type="match status" value="1"/>
</dbReference>
<evidence type="ECO:0000259" key="3">
    <source>
        <dbReference type="Pfam" id="PF09186"/>
    </source>
</evidence>
<dbReference type="RefSeq" id="WP_160561474.1">
    <property type="nucleotide sequence ID" value="NZ_QZDT01000039.1"/>
</dbReference>
<dbReference type="InterPro" id="IPR015269">
    <property type="entry name" value="UPF0029_Impact_C"/>
</dbReference>
<dbReference type="Gene3D" id="3.30.70.240">
    <property type="match status" value="1"/>
</dbReference>
<dbReference type="NCBIfam" id="TIGR00257">
    <property type="entry name" value="IMPACT_YIGZ"/>
    <property type="match status" value="1"/>
</dbReference>
<dbReference type="Gene3D" id="3.30.230.30">
    <property type="entry name" value="Impact, N-terminal domain"/>
    <property type="match status" value="1"/>
</dbReference>